<dbReference type="InterPro" id="IPR001128">
    <property type="entry name" value="Cyt_P450"/>
</dbReference>
<keyword evidence="6 12" id="KW-1133">Transmembrane helix</keyword>
<comment type="subcellular location">
    <subcellularLocation>
        <location evidence="2">Membrane</location>
        <topology evidence="2">Single-pass membrane protein</topology>
    </subcellularLocation>
</comment>
<evidence type="ECO:0000256" key="6">
    <source>
        <dbReference type="ARBA" id="ARBA00022989"/>
    </source>
</evidence>
<keyword evidence="11" id="KW-0503">Monooxygenase</keyword>
<dbReference type="Gene3D" id="1.10.630.10">
    <property type="entry name" value="Cytochrome P450"/>
    <property type="match status" value="1"/>
</dbReference>
<evidence type="ECO:0000256" key="2">
    <source>
        <dbReference type="ARBA" id="ARBA00004167"/>
    </source>
</evidence>
<gene>
    <name evidence="13" type="ORF">RHSIM_Rhsim11G0024000</name>
</gene>
<evidence type="ECO:0000256" key="11">
    <source>
        <dbReference type="RuleBase" id="RU000461"/>
    </source>
</evidence>
<dbReference type="GO" id="GO:0016125">
    <property type="term" value="P:sterol metabolic process"/>
    <property type="evidence" value="ECO:0007669"/>
    <property type="project" value="TreeGrafter"/>
</dbReference>
<feature type="transmembrane region" description="Helical" evidence="12">
    <location>
        <begin position="20"/>
        <end position="39"/>
    </location>
</feature>
<keyword evidence="5 10" id="KW-0479">Metal-binding</keyword>
<evidence type="ECO:0000313" key="13">
    <source>
        <dbReference type="EMBL" id="KAF7127143.1"/>
    </source>
</evidence>
<evidence type="ECO:0000256" key="12">
    <source>
        <dbReference type="SAM" id="Phobius"/>
    </source>
</evidence>
<dbReference type="PROSITE" id="PS00086">
    <property type="entry name" value="CYTOCHROME_P450"/>
    <property type="match status" value="1"/>
</dbReference>
<dbReference type="PANTHER" id="PTHR24286:SF53">
    <property type="entry name" value="BETA-AMYRIN 28-OXIDASE-LIKE"/>
    <property type="match status" value="1"/>
</dbReference>
<dbReference type="GO" id="GO:0005506">
    <property type="term" value="F:iron ion binding"/>
    <property type="evidence" value="ECO:0007669"/>
    <property type="project" value="InterPro"/>
</dbReference>
<sequence>MLYYYSIINMDLSFSPSLLPGLLLCTSVTLIFLFCFFTLRKRKSSIPNLPPGKVGWPIMGETLQFLLLGRKGHPERFICERKKKYSSDIFRTSLFGDNMVFFCGPAANKFLFSNENKLVAAWLPNSFNRLFFSDTSTSIVEKMKPYRDLLLGFLKLDVMKNYIPIMDRVAKKHIEKEWEQKAGGEVVVHEVVKKYLLQLACQLLMGIDYHEHLVGCPVRLAGVMAGIMSVPIDFPGTIFNKAIKDATFLRKETLAIISERKTMLEKEDNPTVRDLLSYFLLTPDANGKFMSEEDISYKILGLLIAGETASTALTFTVKYLAEHPHFYQEVYKEVMEIVESKGTGELLNWDDVNKMRYTWNVVCEAMRLAPPAQIGFKEALTEFTFAGFTIPKGWKACWSAHSTHKDPDYFPNPEIFDPTRFEGKGVVPYAYVPFGGGPRICPGKDYARLEILVFIYNLVKKFRWNKLIPNEQIVFRPNPCPQNGLPIRLQPHESTSI</sequence>
<evidence type="ECO:0000256" key="7">
    <source>
        <dbReference type="ARBA" id="ARBA00023002"/>
    </source>
</evidence>
<comment type="similarity">
    <text evidence="3 11">Belongs to the cytochrome P450 family.</text>
</comment>
<dbReference type="PANTHER" id="PTHR24286">
    <property type="entry name" value="CYTOCHROME P450 26"/>
    <property type="match status" value="1"/>
</dbReference>
<keyword evidence="10 11" id="KW-0349">Heme</keyword>
<dbReference type="GO" id="GO:0016705">
    <property type="term" value="F:oxidoreductase activity, acting on paired donors, with incorporation or reduction of molecular oxygen"/>
    <property type="evidence" value="ECO:0007669"/>
    <property type="project" value="InterPro"/>
</dbReference>
<name>A0A834G793_RHOSS</name>
<evidence type="ECO:0008006" key="15">
    <source>
        <dbReference type="Google" id="ProtNLM"/>
    </source>
</evidence>
<evidence type="ECO:0000313" key="14">
    <source>
        <dbReference type="Proteomes" id="UP000626092"/>
    </source>
</evidence>
<dbReference type="InterPro" id="IPR002401">
    <property type="entry name" value="Cyt_P450_E_grp-I"/>
</dbReference>
<dbReference type="GO" id="GO:0016020">
    <property type="term" value="C:membrane"/>
    <property type="evidence" value="ECO:0007669"/>
    <property type="project" value="UniProtKB-SubCell"/>
</dbReference>
<dbReference type="FunFam" id="1.10.630.10:FF:000022">
    <property type="entry name" value="Taxadiene 5-alpha hydroxylase"/>
    <property type="match status" value="1"/>
</dbReference>
<keyword evidence="4 12" id="KW-0812">Transmembrane</keyword>
<dbReference type="GO" id="GO:0020037">
    <property type="term" value="F:heme binding"/>
    <property type="evidence" value="ECO:0007669"/>
    <property type="project" value="InterPro"/>
</dbReference>
<dbReference type="EMBL" id="WJXA01000011">
    <property type="protein sequence ID" value="KAF7127143.1"/>
    <property type="molecule type" value="Genomic_DNA"/>
</dbReference>
<accession>A0A834G793</accession>
<evidence type="ECO:0000256" key="10">
    <source>
        <dbReference type="PIRSR" id="PIRSR602401-1"/>
    </source>
</evidence>
<evidence type="ECO:0000256" key="8">
    <source>
        <dbReference type="ARBA" id="ARBA00023004"/>
    </source>
</evidence>
<dbReference type="Pfam" id="PF00067">
    <property type="entry name" value="p450"/>
    <property type="match status" value="1"/>
</dbReference>
<dbReference type="AlphaFoldDB" id="A0A834G793"/>
<dbReference type="CDD" id="cd11043">
    <property type="entry name" value="CYP90-like"/>
    <property type="match status" value="1"/>
</dbReference>
<dbReference type="OrthoDB" id="1470350at2759"/>
<keyword evidence="14" id="KW-1185">Reference proteome</keyword>
<protein>
    <recommendedName>
        <fullName evidence="15">Cytochrome P450</fullName>
    </recommendedName>
</protein>
<comment type="caution">
    <text evidence="13">The sequence shown here is derived from an EMBL/GenBank/DDBJ whole genome shotgun (WGS) entry which is preliminary data.</text>
</comment>
<evidence type="ECO:0000256" key="5">
    <source>
        <dbReference type="ARBA" id="ARBA00022723"/>
    </source>
</evidence>
<keyword evidence="7 11" id="KW-0560">Oxidoreductase</keyword>
<dbReference type="InterPro" id="IPR017972">
    <property type="entry name" value="Cyt_P450_CS"/>
</dbReference>
<dbReference type="PRINTS" id="PR00463">
    <property type="entry name" value="EP450I"/>
</dbReference>
<proteinExistence type="inferred from homology"/>
<dbReference type="Proteomes" id="UP000626092">
    <property type="component" value="Unassembled WGS sequence"/>
</dbReference>
<comment type="cofactor">
    <cofactor evidence="1 10">
        <name>heme</name>
        <dbReference type="ChEBI" id="CHEBI:30413"/>
    </cofactor>
</comment>
<keyword evidence="9 12" id="KW-0472">Membrane</keyword>
<evidence type="ECO:0000256" key="9">
    <source>
        <dbReference type="ARBA" id="ARBA00023136"/>
    </source>
</evidence>
<reference evidence="13" key="1">
    <citation type="submission" date="2019-11" db="EMBL/GenBank/DDBJ databases">
        <authorList>
            <person name="Liu Y."/>
            <person name="Hou J."/>
            <person name="Li T.-Q."/>
            <person name="Guan C.-H."/>
            <person name="Wu X."/>
            <person name="Wu H.-Z."/>
            <person name="Ling F."/>
            <person name="Zhang R."/>
            <person name="Shi X.-G."/>
            <person name="Ren J.-P."/>
            <person name="Chen E.-F."/>
            <person name="Sun J.-M."/>
        </authorList>
    </citation>
    <scope>NUCLEOTIDE SEQUENCE</scope>
    <source>
        <strain evidence="13">Adult_tree_wgs_1</strain>
        <tissue evidence="13">Leaves</tissue>
    </source>
</reference>
<organism evidence="13 14">
    <name type="scientific">Rhododendron simsii</name>
    <name type="common">Sims's rhododendron</name>
    <dbReference type="NCBI Taxonomy" id="118357"/>
    <lineage>
        <taxon>Eukaryota</taxon>
        <taxon>Viridiplantae</taxon>
        <taxon>Streptophyta</taxon>
        <taxon>Embryophyta</taxon>
        <taxon>Tracheophyta</taxon>
        <taxon>Spermatophyta</taxon>
        <taxon>Magnoliopsida</taxon>
        <taxon>eudicotyledons</taxon>
        <taxon>Gunneridae</taxon>
        <taxon>Pentapetalae</taxon>
        <taxon>asterids</taxon>
        <taxon>Ericales</taxon>
        <taxon>Ericaceae</taxon>
        <taxon>Ericoideae</taxon>
        <taxon>Rhodoreae</taxon>
        <taxon>Rhododendron</taxon>
    </lineage>
</organism>
<dbReference type="GO" id="GO:0004497">
    <property type="term" value="F:monooxygenase activity"/>
    <property type="evidence" value="ECO:0007669"/>
    <property type="project" value="UniProtKB-KW"/>
</dbReference>
<dbReference type="PRINTS" id="PR00385">
    <property type="entry name" value="P450"/>
</dbReference>
<evidence type="ECO:0000256" key="4">
    <source>
        <dbReference type="ARBA" id="ARBA00022692"/>
    </source>
</evidence>
<feature type="binding site" description="axial binding residue" evidence="10">
    <location>
        <position position="441"/>
    </location>
    <ligand>
        <name>heme</name>
        <dbReference type="ChEBI" id="CHEBI:30413"/>
    </ligand>
    <ligandPart>
        <name>Fe</name>
        <dbReference type="ChEBI" id="CHEBI:18248"/>
    </ligandPart>
</feature>
<evidence type="ECO:0000256" key="1">
    <source>
        <dbReference type="ARBA" id="ARBA00001971"/>
    </source>
</evidence>
<dbReference type="SUPFAM" id="SSF48264">
    <property type="entry name" value="Cytochrome P450"/>
    <property type="match status" value="1"/>
</dbReference>
<dbReference type="InterPro" id="IPR036396">
    <property type="entry name" value="Cyt_P450_sf"/>
</dbReference>
<evidence type="ECO:0000256" key="3">
    <source>
        <dbReference type="ARBA" id="ARBA00010617"/>
    </source>
</evidence>
<keyword evidence="8 10" id="KW-0408">Iron</keyword>